<sequence length="92" mass="9806">MSSPSITGSETSIEDTLAAIMKHLEAMEVQLRPLPVLETRLTALEACGQDNGRHPPPAAGQTDPPPRPQNEGRPTRCHLGDNNESAEPPLCG</sequence>
<dbReference type="Proteomes" id="UP000729402">
    <property type="component" value="Unassembled WGS sequence"/>
</dbReference>
<name>A0A8J5WEW6_ZIZPA</name>
<evidence type="ECO:0000256" key="1">
    <source>
        <dbReference type="SAM" id="MobiDB-lite"/>
    </source>
</evidence>
<feature type="compositionally biased region" description="Pro residues" evidence="1">
    <location>
        <begin position="54"/>
        <end position="68"/>
    </location>
</feature>
<accession>A0A8J5WEW6</accession>
<reference evidence="2" key="1">
    <citation type="journal article" date="2021" name="bioRxiv">
        <title>Whole Genome Assembly and Annotation of Northern Wild Rice, Zizania palustris L., Supports a Whole Genome Duplication in the Zizania Genus.</title>
        <authorList>
            <person name="Haas M."/>
            <person name="Kono T."/>
            <person name="Macchietto M."/>
            <person name="Millas R."/>
            <person name="McGilp L."/>
            <person name="Shao M."/>
            <person name="Duquette J."/>
            <person name="Hirsch C.N."/>
            <person name="Kimball J."/>
        </authorList>
    </citation>
    <scope>NUCLEOTIDE SEQUENCE</scope>
    <source>
        <tissue evidence="2">Fresh leaf tissue</tissue>
    </source>
</reference>
<dbReference type="EMBL" id="JAAALK010000082">
    <property type="protein sequence ID" value="KAG8087393.1"/>
    <property type="molecule type" value="Genomic_DNA"/>
</dbReference>
<organism evidence="2 3">
    <name type="scientific">Zizania palustris</name>
    <name type="common">Northern wild rice</name>
    <dbReference type="NCBI Taxonomy" id="103762"/>
    <lineage>
        <taxon>Eukaryota</taxon>
        <taxon>Viridiplantae</taxon>
        <taxon>Streptophyta</taxon>
        <taxon>Embryophyta</taxon>
        <taxon>Tracheophyta</taxon>
        <taxon>Spermatophyta</taxon>
        <taxon>Magnoliopsida</taxon>
        <taxon>Liliopsida</taxon>
        <taxon>Poales</taxon>
        <taxon>Poaceae</taxon>
        <taxon>BOP clade</taxon>
        <taxon>Oryzoideae</taxon>
        <taxon>Oryzeae</taxon>
        <taxon>Zizaniinae</taxon>
        <taxon>Zizania</taxon>
    </lineage>
</organism>
<comment type="caution">
    <text evidence="2">The sequence shown here is derived from an EMBL/GenBank/DDBJ whole genome shotgun (WGS) entry which is preliminary data.</text>
</comment>
<keyword evidence="3" id="KW-1185">Reference proteome</keyword>
<gene>
    <name evidence="2" type="ORF">GUJ93_ZPchr0010g11110</name>
</gene>
<evidence type="ECO:0000313" key="2">
    <source>
        <dbReference type="EMBL" id="KAG8087393.1"/>
    </source>
</evidence>
<proteinExistence type="predicted"/>
<evidence type="ECO:0000313" key="3">
    <source>
        <dbReference type="Proteomes" id="UP000729402"/>
    </source>
</evidence>
<protein>
    <submittedName>
        <fullName evidence="2">Uncharacterized protein</fullName>
    </submittedName>
</protein>
<dbReference type="AlphaFoldDB" id="A0A8J5WEW6"/>
<reference evidence="2" key="2">
    <citation type="submission" date="2021-02" db="EMBL/GenBank/DDBJ databases">
        <authorList>
            <person name="Kimball J.A."/>
            <person name="Haas M.W."/>
            <person name="Macchietto M."/>
            <person name="Kono T."/>
            <person name="Duquette J."/>
            <person name="Shao M."/>
        </authorList>
    </citation>
    <scope>NUCLEOTIDE SEQUENCE</scope>
    <source>
        <tissue evidence="2">Fresh leaf tissue</tissue>
    </source>
</reference>
<feature type="region of interest" description="Disordered" evidence="1">
    <location>
        <begin position="45"/>
        <end position="92"/>
    </location>
</feature>